<dbReference type="Pfam" id="PF00172">
    <property type="entry name" value="Zn_clus"/>
    <property type="match status" value="1"/>
</dbReference>
<organism evidence="5 6">
    <name type="scientific">Clonostachys byssicola</name>
    <dbReference type="NCBI Taxonomy" id="160290"/>
    <lineage>
        <taxon>Eukaryota</taxon>
        <taxon>Fungi</taxon>
        <taxon>Dikarya</taxon>
        <taxon>Ascomycota</taxon>
        <taxon>Pezizomycotina</taxon>
        <taxon>Sordariomycetes</taxon>
        <taxon>Hypocreomycetidae</taxon>
        <taxon>Hypocreales</taxon>
        <taxon>Bionectriaceae</taxon>
        <taxon>Clonostachys</taxon>
    </lineage>
</organism>
<comment type="caution">
    <text evidence="5">The sequence shown here is derived from an EMBL/GenBank/DDBJ whole genome shotgun (WGS) entry which is preliminary data.</text>
</comment>
<dbReference type="InterPro" id="IPR036864">
    <property type="entry name" value="Zn2-C6_fun-type_DNA-bd_sf"/>
</dbReference>
<sequence>MSLEQSVLPNPTLPESSISPCRSRNGCQQCRQRKRKCDEQHPRCLACIERDLPCNWQRNPSRRRQLARRSHNFNKDFTLPQEMQPLVTVFAIPSTPIQERLLSYFNTNGPLWLTSGGNVEASSGVIIPVALQSPLVMNCLLTVAAGDLAKYQPANTEMNSLACGFYGQAIAGIHSALKNKISSTLQPGLTSPGKSSSYSGSNSHHSSNNPGPHPSAQLGDELLLAVILLCVHEAVNFSTISRIFPHLVAAVTLCNGQSFASDTLNTELRGLFFEVLCYLLTLTSFSHGHSLPLHLITPRVFTTLFSAPEGYKGVLLGNQCREIFSLILRVSMLQRRLISPFDLDETNVTELRDLKSQLERGYTTNIKTEETAASNDMAVSELYRIACLIYVEKMLNAELEDSSEAIQNEIALFISTLNSVPPSSPANNILTWPLFVAGMSAIVPSHRRLIIGRLKRNYESWWRSDILSKSADLLSQKWKQDDSMEDGTISRRIGTIATQWPGVGNHMADFPVALL</sequence>
<dbReference type="PROSITE" id="PS50048">
    <property type="entry name" value="ZN2_CY6_FUNGAL_2"/>
    <property type="match status" value="1"/>
</dbReference>
<dbReference type="AlphaFoldDB" id="A0A9N9UEG7"/>
<feature type="domain" description="Zn(2)-C6 fungal-type" evidence="4">
    <location>
        <begin position="26"/>
        <end position="56"/>
    </location>
</feature>
<dbReference type="CDD" id="cd00067">
    <property type="entry name" value="GAL4"/>
    <property type="match status" value="1"/>
</dbReference>
<dbReference type="EMBL" id="CABFNO020001372">
    <property type="protein sequence ID" value="CAG9983776.1"/>
    <property type="molecule type" value="Genomic_DNA"/>
</dbReference>
<evidence type="ECO:0000256" key="1">
    <source>
        <dbReference type="ARBA" id="ARBA00004123"/>
    </source>
</evidence>
<dbReference type="PANTHER" id="PTHR37534:SF16">
    <property type="entry name" value="ZN(II)2CYS6 TRANSCRIPTION FACTOR (EUROFUNG)-RELATED"/>
    <property type="match status" value="1"/>
</dbReference>
<gene>
    <name evidence="5" type="ORF">CBYS24578_00015436</name>
</gene>
<dbReference type="GO" id="GO:0000981">
    <property type="term" value="F:DNA-binding transcription factor activity, RNA polymerase II-specific"/>
    <property type="evidence" value="ECO:0007669"/>
    <property type="project" value="InterPro"/>
</dbReference>
<dbReference type="GO" id="GO:0045944">
    <property type="term" value="P:positive regulation of transcription by RNA polymerase II"/>
    <property type="evidence" value="ECO:0007669"/>
    <property type="project" value="TreeGrafter"/>
</dbReference>
<keyword evidence="6" id="KW-1185">Reference proteome</keyword>
<evidence type="ECO:0000313" key="6">
    <source>
        <dbReference type="Proteomes" id="UP000754883"/>
    </source>
</evidence>
<keyword evidence="2" id="KW-0539">Nucleus</keyword>
<comment type="subcellular location">
    <subcellularLocation>
        <location evidence="1">Nucleus</location>
    </subcellularLocation>
</comment>
<dbReference type="OrthoDB" id="1919336at2759"/>
<dbReference type="GO" id="GO:0005634">
    <property type="term" value="C:nucleus"/>
    <property type="evidence" value="ECO:0007669"/>
    <property type="project" value="UniProtKB-SubCell"/>
</dbReference>
<dbReference type="SMART" id="SM00066">
    <property type="entry name" value="GAL4"/>
    <property type="match status" value="1"/>
</dbReference>
<dbReference type="GO" id="GO:0008270">
    <property type="term" value="F:zinc ion binding"/>
    <property type="evidence" value="ECO:0007669"/>
    <property type="project" value="InterPro"/>
</dbReference>
<evidence type="ECO:0000259" key="4">
    <source>
        <dbReference type="PROSITE" id="PS50048"/>
    </source>
</evidence>
<dbReference type="GO" id="GO:0000976">
    <property type="term" value="F:transcription cis-regulatory region binding"/>
    <property type="evidence" value="ECO:0007669"/>
    <property type="project" value="TreeGrafter"/>
</dbReference>
<dbReference type="SUPFAM" id="SSF57701">
    <property type="entry name" value="Zn2/Cys6 DNA-binding domain"/>
    <property type="match status" value="1"/>
</dbReference>
<feature type="region of interest" description="Disordered" evidence="3">
    <location>
        <begin position="187"/>
        <end position="213"/>
    </location>
</feature>
<feature type="region of interest" description="Disordered" evidence="3">
    <location>
        <begin position="1"/>
        <end position="23"/>
    </location>
</feature>
<proteinExistence type="predicted"/>
<dbReference type="Proteomes" id="UP000754883">
    <property type="component" value="Unassembled WGS sequence"/>
</dbReference>
<dbReference type="PANTHER" id="PTHR37534">
    <property type="entry name" value="TRANSCRIPTIONAL ACTIVATOR PROTEIN UGA3"/>
    <property type="match status" value="1"/>
</dbReference>
<accession>A0A9N9UEG7</accession>
<dbReference type="InterPro" id="IPR021858">
    <property type="entry name" value="Fun_TF"/>
</dbReference>
<name>A0A9N9UEG7_9HYPO</name>
<reference evidence="5" key="1">
    <citation type="submission" date="2021-10" db="EMBL/GenBank/DDBJ databases">
        <authorList>
            <person name="Piombo E."/>
        </authorList>
    </citation>
    <scope>NUCLEOTIDE SEQUENCE</scope>
</reference>
<evidence type="ECO:0000256" key="3">
    <source>
        <dbReference type="SAM" id="MobiDB-lite"/>
    </source>
</evidence>
<evidence type="ECO:0000256" key="2">
    <source>
        <dbReference type="ARBA" id="ARBA00023242"/>
    </source>
</evidence>
<feature type="compositionally biased region" description="Low complexity" evidence="3">
    <location>
        <begin position="191"/>
        <end position="210"/>
    </location>
</feature>
<evidence type="ECO:0000313" key="5">
    <source>
        <dbReference type="EMBL" id="CAG9983776.1"/>
    </source>
</evidence>
<dbReference type="PROSITE" id="PS00463">
    <property type="entry name" value="ZN2_CY6_FUNGAL_1"/>
    <property type="match status" value="1"/>
</dbReference>
<dbReference type="Pfam" id="PF11951">
    <property type="entry name" value="Fungal_trans_2"/>
    <property type="match status" value="1"/>
</dbReference>
<dbReference type="Gene3D" id="4.10.240.10">
    <property type="entry name" value="Zn(2)-C6 fungal-type DNA-binding domain"/>
    <property type="match status" value="1"/>
</dbReference>
<protein>
    <recommendedName>
        <fullName evidence="4">Zn(2)-C6 fungal-type domain-containing protein</fullName>
    </recommendedName>
</protein>
<dbReference type="InterPro" id="IPR001138">
    <property type="entry name" value="Zn2Cys6_DnaBD"/>
</dbReference>